<dbReference type="Pfam" id="PF00096">
    <property type="entry name" value="zf-C2H2"/>
    <property type="match status" value="3"/>
</dbReference>
<dbReference type="EMBL" id="AOFI03000415">
    <property type="protein sequence ID" value="KAF4317258.1"/>
    <property type="molecule type" value="Genomic_DNA"/>
</dbReference>
<dbReference type="PROSITE" id="PS00028">
    <property type="entry name" value="ZINC_FINGER_C2H2_1"/>
    <property type="match status" value="4"/>
</dbReference>
<dbReference type="InterPro" id="IPR003165">
    <property type="entry name" value="Piwi"/>
</dbReference>
<feature type="domain" description="C2H2-type" evidence="3">
    <location>
        <begin position="154"/>
        <end position="183"/>
    </location>
</feature>
<evidence type="ECO:0008006" key="7">
    <source>
        <dbReference type="Google" id="ProtNLM"/>
    </source>
</evidence>
<feature type="region of interest" description="Disordered" evidence="2">
    <location>
        <begin position="288"/>
        <end position="352"/>
    </location>
</feature>
<dbReference type="FunFam" id="3.30.160.60:FF:001932">
    <property type="entry name" value="Zinc finger protein 76"/>
    <property type="match status" value="1"/>
</dbReference>
<dbReference type="Proteomes" id="UP000702964">
    <property type="component" value="Unassembled WGS sequence"/>
</dbReference>
<dbReference type="Gene3D" id="3.30.160.60">
    <property type="entry name" value="Classic Zinc Finger"/>
    <property type="match status" value="3"/>
</dbReference>
<dbReference type="InterPro" id="IPR012337">
    <property type="entry name" value="RNaseH-like_sf"/>
</dbReference>
<feature type="domain" description="C2H2-type" evidence="3">
    <location>
        <begin position="184"/>
        <end position="213"/>
    </location>
</feature>
<organism evidence="5 6">
    <name type="scientific">Phytophthora kernoviae 00238/432</name>
    <dbReference type="NCBI Taxonomy" id="1284355"/>
    <lineage>
        <taxon>Eukaryota</taxon>
        <taxon>Sar</taxon>
        <taxon>Stramenopiles</taxon>
        <taxon>Oomycota</taxon>
        <taxon>Peronosporomycetes</taxon>
        <taxon>Peronosporales</taxon>
        <taxon>Peronosporaceae</taxon>
        <taxon>Phytophthora</taxon>
    </lineage>
</organism>
<reference evidence="5" key="2">
    <citation type="submission" date="2020-02" db="EMBL/GenBank/DDBJ databases">
        <authorList>
            <person name="Studholme D.J."/>
        </authorList>
    </citation>
    <scope>NUCLEOTIDE SEQUENCE</scope>
    <source>
        <strain evidence="5">00238/432</strain>
    </source>
</reference>
<keyword evidence="1" id="KW-0862">Zinc</keyword>
<dbReference type="Pfam" id="PF02171">
    <property type="entry name" value="Piwi"/>
    <property type="match status" value="1"/>
</dbReference>
<dbReference type="GO" id="GO:0003676">
    <property type="term" value="F:nucleic acid binding"/>
    <property type="evidence" value="ECO:0007669"/>
    <property type="project" value="InterPro"/>
</dbReference>
<keyword evidence="1" id="KW-0479">Metal-binding</keyword>
<feature type="compositionally biased region" description="Low complexity" evidence="2">
    <location>
        <begin position="327"/>
        <end position="345"/>
    </location>
</feature>
<evidence type="ECO:0000313" key="5">
    <source>
        <dbReference type="EMBL" id="KAF4317258.1"/>
    </source>
</evidence>
<name>A0A8J4W1W6_9STRA</name>
<dbReference type="SMART" id="SM00355">
    <property type="entry name" value="ZnF_C2H2"/>
    <property type="match status" value="4"/>
</dbReference>
<evidence type="ECO:0000256" key="2">
    <source>
        <dbReference type="SAM" id="MobiDB-lite"/>
    </source>
</evidence>
<dbReference type="GO" id="GO:0008270">
    <property type="term" value="F:zinc ion binding"/>
    <property type="evidence" value="ECO:0007669"/>
    <property type="project" value="UniProtKB-KW"/>
</dbReference>
<feature type="domain" description="C2H2-type" evidence="3">
    <location>
        <begin position="214"/>
        <end position="243"/>
    </location>
</feature>
<dbReference type="AlphaFoldDB" id="A0A8J4W1W6"/>
<dbReference type="SUPFAM" id="SSF57667">
    <property type="entry name" value="beta-beta-alpha zinc fingers"/>
    <property type="match status" value="2"/>
</dbReference>
<feature type="domain" description="Piwi" evidence="4">
    <location>
        <begin position="1"/>
        <end position="138"/>
    </location>
</feature>
<dbReference type="SMART" id="SM00950">
    <property type="entry name" value="Piwi"/>
    <property type="match status" value="1"/>
</dbReference>
<dbReference type="InterPro" id="IPR036236">
    <property type="entry name" value="Znf_C2H2_sf"/>
</dbReference>
<dbReference type="Gene3D" id="3.30.420.10">
    <property type="entry name" value="Ribonuclease H-like superfamily/Ribonuclease H"/>
    <property type="match status" value="1"/>
</dbReference>
<dbReference type="PANTHER" id="PTHR22891">
    <property type="entry name" value="EUKARYOTIC TRANSLATION INITIATION FACTOR 2C"/>
    <property type="match status" value="1"/>
</dbReference>
<dbReference type="InterPro" id="IPR013087">
    <property type="entry name" value="Znf_C2H2_type"/>
</dbReference>
<evidence type="ECO:0000259" key="4">
    <source>
        <dbReference type="PROSITE" id="PS50822"/>
    </source>
</evidence>
<evidence type="ECO:0000313" key="6">
    <source>
        <dbReference type="Proteomes" id="UP000702964"/>
    </source>
</evidence>
<keyword evidence="1" id="KW-0863">Zinc-finger</keyword>
<evidence type="ECO:0000256" key="1">
    <source>
        <dbReference type="PROSITE-ProRule" id="PRU00042"/>
    </source>
</evidence>
<dbReference type="PROSITE" id="PS50822">
    <property type="entry name" value="PIWI"/>
    <property type="match status" value="1"/>
</dbReference>
<comment type="caution">
    <text evidence="5">The sequence shown here is derived from an EMBL/GenBank/DDBJ whole genome shotgun (WGS) entry which is preliminary data.</text>
</comment>
<dbReference type="PROSITE" id="PS50157">
    <property type="entry name" value="ZINC_FINGER_C2H2_2"/>
    <property type="match status" value="4"/>
</dbReference>
<sequence length="430" mass="47343">MLRDLFLAYYQSTSRKPEHVIYYRDGVSEGQFYDILQTEMRALRKAFKMISDDYNAPVTFIIVNKRHHMRAFPVNQRDGDRKGNVVSGTVIDTGIVDSHRYDFFLYGHSGIQGTSVPCHYTVLHDENKMSAEDVQKLTEGNTEQDGAAPTQVVYRCSVPYCDRSFTDSFSLAEHLKMHAGEKRHICPVRTCARRFSTPGNLSRHKRLHGPIKPLECPVTGCICTFRSENKLSKHMKFHLGSPVHVCPSPACGKTFSTAGNLNRHIKGHHPDLDTRKIKLLAVSQKPVQASDHAYDSPTGADEALGSHTTGSPVPYLSGAMSPTSTMSVSDAGTSSPASSSCDTPVASPMPGALPSLTPLDIALDPEQLDALVSILDETMKPESEGLDVMNDDCFIGVQPIAPIELATEVNRQPVSVLDDMIQFHIESLQM</sequence>
<accession>A0A8J4W1W6</accession>
<reference evidence="5" key="1">
    <citation type="journal article" date="2015" name="Genom Data">
        <title>Draft genome sequences of Phytophthora kernoviae and Phytophthora ramorum lineage EU2 from Scotland.</title>
        <authorList>
            <person name="Sambles C."/>
            <person name="Schlenzig A."/>
            <person name="O'Neill P."/>
            <person name="Grant M."/>
            <person name="Studholme D.J."/>
        </authorList>
    </citation>
    <scope>NUCLEOTIDE SEQUENCE</scope>
    <source>
        <strain evidence="5">00238/432</strain>
    </source>
</reference>
<evidence type="ECO:0000259" key="3">
    <source>
        <dbReference type="PROSITE" id="PS50157"/>
    </source>
</evidence>
<dbReference type="SUPFAM" id="SSF53098">
    <property type="entry name" value="Ribonuclease H-like"/>
    <property type="match status" value="1"/>
</dbReference>
<feature type="domain" description="C2H2-type" evidence="3">
    <location>
        <begin position="244"/>
        <end position="274"/>
    </location>
</feature>
<protein>
    <recommendedName>
        <fullName evidence="7">C2H2-type domain-containing protein</fullName>
    </recommendedName>
</protein>
<dbReference type="InterPro" id="IPR036397">
    <property type="entry name" value="RNaseH_sf"/>
</dbReference>
<proteinExistence type="predicted"/>
<gene>
    <name evidence="5" type="ORF">G195_009330</name>
</gene>